<dbReference type="PANTHER" id="PTHR34387:SF2">
    <property type="entry name" value="SLR1258 PROTEIN"/>
    <property type="match status" value="1"/>
</dbReference>
<organism evidence="1 2">
    <name type="scientific">Glaciecola siphonariae</name>
    <dbReference type="NCBI Taxonomy" id="521012"/>
    <lineage>
        <taxon>Bacteria</taxon>
        <taxon>Pseudomonadati</taxon>
        <taxon>Pseudomonadota</taxon>
        <taxon>Gammaproteobacteria</taxon>
        <taxon>Alteromonadales</taxon>
        <taxon>Alteromonadaceae</taxon>
        <taxon>Glaciecola</taxon>
    </lineage>
</organism>
<dbReference type="PANTHER" id="PTHR34387">
    <property type="entry name" value="SLR1258 PROTEIN"/>
    <property type="match status" value="1"/>
</dbReference>
<keyword evidence="2" id="KW-1185">Reference proteome</keyword>
<dbReference type="Proteomes" id="UP001595897">
    <property type="component" value="Unassembled WGS sequence"/>
</dbReference>
<dbReference type="InterPro" id="IPR007497">
    <property type="entry name" value="SIMPL/DUF541"/>
</dbReference>
<dbReference type="InterPro" id="IPR052022">
    <property type="entry name" value="26kDa_periplasmic_antigen"/>
</dbReference>
<reference evidence="2" key="1">
    <citation type="journal article" date="2019" name="Int. J. Syst. Evol. Microbiol.">
        <title>The Global Catalogue of Microorganisms (GCM) 10K type strain sequencing project: providing services to taxonomists for standard genome sequencing and annotation.</title>
        <authorList>
            <consortium name="The Broad Institute Genomics Platform"/>
            <consortium name="The Broad Institute Genome Sequencing Center for Infectious Disease"/>
            <person name="Wu L."/>
            <person name="Ma J."/>
        </authorList>
    </citation>
    <scope>NUCLEOTIDE SEQUENCE [LARGE SCALE GENOMIC DNA]</scope>
    <source>
        <strain evidence="2">KACC 12507</strain>
    </source>
</reference>
<dbReference type="PIRSF" id="PIRSF029033">
    <property type="entry name" value="UCP029033"/>
    <property type="match status" value="1"/>
</dbReference>
<evidence type="ECO:0000313" key="2">
    <source>
        <dbReference type="Proteomes" id="UP001595897"/>
    </source>
</evidence>
<sequence>MNNGKSQALILGILLCVGLIGMGVVLGNAAIDYKKLDRTVSVKGLSEREFEADVVIWPIQYAVASNAVNELYEEIEQTNLQISNFLTSNNIQSSEITFSMPAIIDRSAQQYSYDDAAKFRYTASQNVTVYSNDIATVRAAMAKIADIGKQGIVLTGDDYAAQTEYLFTKLNDAKPSMIEEATKEARMVAEKFAADSNSQLGKIMTATQGQFSISERDKNNPHIKKVRVVSTVKYYLTD</sequence>
<comment type="caution">
    <text evidence="1">The sequence shown here is derived from an EMBL/GenBank/DDBJ whole genome shotgun (WGS) entry which is preliminary data.</text>
</comment>
<evidence type="ECO:0000313" key="1">
    <source>
        <dbReference type="EMBL" id="MFC4701308.1"/>
    </source>
</evidence>
<gene>
    <name evidence="1" type="ORF">ACFO4O_14150</name>
</gene>
<protein>
    <submittedName>
        <fullName evidence="1">SIMPL domain-containing protein</fullName>
    </submittedName>
</protein>
<name>A0ABV9LZ86_9ALTE</name>
<dbReference type="RefSeq" id="WP_382409671.1">
    <property type="nucleotide sequence ID" value="NZ_JBHSGU010000009.1"/>
</dbReference>
<proteinExistence type="predicted"/>
<dbReference type="EMBL" id="JBHSGU010000009">
    <property type="protein sequence ID" value="MFC4701308.1"/>
    <property type="molecule type" value="Genomic_DNA"/>
</dbReference>
<accession>A0ABV9LZ86</accession>
<dbReference type="InterPro" id="IPR016907">
    <property type="entry name" value="UCP029033"/>
</dbReference>
<dbReference type="Pfam" id="PF04402">
    <property type="entry name" value="SIMPL"/>
    <property type="match status" value="1"/>
</dbReference>